<keyword evidence="3" id="KW-1185">Reference proteome</keyword>
<gene>
    <name evidence="2" type="ORF">ASPSYDRAFT_28838</name>
</gene>
<dbReference type="InterPro" id="IPR046591">
    <property type="entry name" value="DUF6649"/>
</dbReference>
<feature type="region of interest" description="Disordered" evidence="1">
    <location>
        <begin position="136"/>
        <end position="167"/>
    </location>
</feature>
<feature type="compositionally biased region" description="Basic and acidic residues" evidence="1">
    <location>
        <begin position="157"/>
        <end position="167"/>
    </location>
</feature>
<dbReference type="OrthoDB" id="5345504at2759"/>
<organism evidence="2 3">
    <name type="scientific">Aspergillus sydowii CBS 593.65</name>
    <dbReference type="NCBI Taxonomy" id="1036612"/>
    <lineage>
        <taxon>Eukaryota</taxon>
        <taxon>Fungi</taxon>
        <taxon>Dikarya</taxon>
        <taxon>Ascomycota</taxon>
        <taxon>Pezizomycotina</taxon>
        <taxon>Eurotiomycetes</taxon>
        <taxon>Eurotiomycetidae</taxon>
        <taxon>Eurotiales</taxon>
        <taxon>Aspergillaceae</taxon>
        <taxon>Aspergillus</taxon>
        <taxon>Aspergillus subgen. Nidulantes</taxon>
    </lineage>
</organism>
<dbReference type="AlphaFoldDB" id="A0A1L9TUY3"/>
<dbReference type="Pfam" id="PF20354">
    <property type="entry name" value="DUF6649"/>
    <property type="match status" value="1"/>
</dbReference>
<evidence type="ECO:0000313" key="3">
    <source>
        <dbReference type="Proteomes" id="UP000184356"/>
    </source>
</evidence>
<dbReference type="VEuPathDB" id="FungiDB:ASPSYDRAFT_28838"/>
<sequence length="167" mass="18688">MVQIIRIYANSLSSESLDVPRLSGSLGAKDVPQLHHPGDAMMLDDTNTTVYIHDLDQELTESDTLDRAITILPGLEDKLPMTKLLVGDNRPQCKELVVYKEPESLTVPKDEDQVRRALIETRERARLGHQARISDMGWIKGPRGTGHARHLQQNGNPEDKMDIDADS</sequence>
<proteinExistence type="predicted"/>
<dbReference type="EMBL" id="KV878583">
    <property type="protein sequence ID" value="OJJ63240.1"/>
    <property type="molecule type" value="Genomic_DNA"/>
</dbReference>
<evidence type="ECO:0000256" key="1">
    <source>
        <dbReference type="SAM" id="MobiDB-lite"/>
    </source>
</evidence>
<dbReference type="STRING" id="1036612.A0A1L9TUY3"/>
<protein>
    <submittedName>
        <fullName evidence="2">Uncharacterized protein</fullName>
    </submittedName>
</protein>
<reference evidence="3" key="1">
    <citation type="journal article" date="2017" name="Genome Biol.">
        <title>Comparative genomics reveals high biological diversity and specific adaptations in the industrially and medically important fungal genus Aspergillus.</title>
        <authorList>
            <person name="de Vries R.P."/>
            <person name="Riley R."/>
            <person name="Wiebenga A."/>
            <person name="Aguilar-Osorio G."/>
            <person name="Amillis S."/>
            <person name="Uchima C.A."/>
            <person name="Anderluh G."/>
            <person name="Asadollahi M."/>
            <person name="Askin M."/>
            <person name="Barry K."/>
            <person name="Battaglia E."/>
            <person name="Bayram O."/>
            <person name="Benocci T."/>
            <person name="Braus-Stromeyer S.A."/>
            <person name="Caldana C."/>
            <person name="Canovas D."/>
            <person name="Cerqueira G.C."/>
            <person name="Chen F."/>
            <person name="Chen W."/>
            <person name="Choi C."/>
            <person name="Clum A."/>
            <person name="Dos Santos R.A."/>
            <person name="Damasio A.R."/>
            <person name="Diallinas G."/>
            <person name="Emri T."/>
            <person name="Fekete E."/>
            <person name="Flipphi M."/>
            <person name="Freyberg S."/>
            <person name="Gallo A."/>
            <person name="Gournas C."/>
            <person name="Habgood R."/>
            <person name="Hainaut M."/>
            <person name="Harispe M.L."/>
            <person name="Henrissat B."/>
            <person name="Hilden K.S."/>
            <person name="Hope R."/>
            <person name="Hossain A."/>
            <person name="Karabika E."/>
            <person name="Karaffa L."/>
            <person name="Karanyi Z."/>
            <person name="Krasevec N."/>
            <person name="Kuo A."/>
            <person name="Kusch H."/>
            <person name="LaButti K."/>
            <person name="Lagendijk E.L."/>
            <person name="Lapidus A."/>
            <person name="Levasseur A."/>
            <person name="Lindquist E."/>
            <person name="Lipzen A."/>
            <person name="Logrieco A.F."/>
            <person name="MacCabe A."/>
            <person name="Maekelae M.R."/>
            <person name="Malavazi I."/>
            <person name="Melin P."/>
            <person name="Meyer V."/>
            <person name="Mielnichuk N."/>
            <person name="Miskei M."/>
            <person name="Molnar A.P."/>
            <person name="Mule G."/>
            <person name="Ngan C.Y."/>
            <person name="Orejas M."/>
            <person name="Orosz E."/>
            <person name="Ouedraogo J.P."/>
            <person name="Overkamp K.M."/>
            <person name="Park H.-S."/>
            <person name="Perrone G."/>
            <person name="Piumi F."/>
            <person name="Punt P.J."/>
            <person name="Ram A.F."/>
            <person name="Ramon A."/>
            <person name="Rauscher S."/>
            <person name="Record E."/>
            <person name="Riano-Pachon D.M."/>
            <person name="Robert V."/>
            <person name="Roehrig J."/>
            <person name="Ruller R."/>
            <person name="Salamov A."/>
            <person name="Salih N.S."/>
            <person name="Samson R.A."/>
            <person name="Sandor E."/>
            <person name="Sanguinetti M."/>
            <person name="Schuetze T."/>
            <person name="Sepcic K."/>
            <person name="Shelest E."/>
            <person name="Sherlock G."/>
            <person name="Sophianopoulou V."/>
            <person name="Squina F.M."/>
            <person name="Sun H."/>
            <person name="Susca A."/>
            <person name="Todd R.B."/>
            <person name="Tsang A."/>
            <person name="Unkles S.E."/>
            <person name="van de Wiele N."/>
            <person name="van Rossen-Uffink D."/>
            <person name="Oliveira J.V."/>
            <person name="Vesth T.C."/>
            <person name="Visser J."/>
            <person name="Yu J.-H."/>
            <person name="Zhou M."/>
            <person name="Andersen M.R."/>
            <person name="Archer D.B."/>
            <person name="Baker S.E."/>
            <person name="Benoit I."/>
            <person name="Brakhage A.A."/>
            <person name="Braus G.H."/>
            <person name="Fischer R."/>
            <person name="Frisvad J.C."/>
            <person name="Goldman G.H."/>
            <person name="Houbraken J."/>
            <person name="Oakley B."/>
            <person name="Pocsi I."/>
            <person name="Scazzocchio C."/>
            <person name="Seiboth B."/>
            <person name="vanKuyk P.A."/>
            <person name="Wortman J."/>
            <person name="Dyer P.S."/>
            <person name="Grigoriev I.V."/>
        </authorList>
    </citation>
    <scope>NUCLEOTIDE SEQUENCE [LARGE SCALE GENOMIC DNA]</scope>
    <source>
        <strain evidence="3">CBS 593.65</strain>
    </source>
</reference>
<dbReference type="RefSeq" id="XP_040707046.1">
    <property type="nucleotide sequence ID" value="XM_040844570.1"/>
</dbReference>
<evidence type="ECO:0000313" key="2">
    <source>
        <dbReference type="EMBL" id="OJJ63240.1"/>
    </source>
</evidence>
<dbReference type="GeneID" id="63760643"/>
<name>A0A1L9TUY3_9EURO</name>
<dbReference type="Proteomes" id="UP000184356">
    <property type="component" value="Unassembled WGS sequence"/>
</dbReference>
<accession>A0A1L9TUY3</accession>